<dbReference type="InterPro" id="IPR056942">
    <property type="entry name" value="Phage_H_T_join"/>
</dbReference>
<dbReference type="OrthoDB" id="285024at2"/>
<dbReference type="EMBL" id="CP037423">
    <property type="protein sequence ID" value="QDV44372.1"/>
    <property type="molecule type" value="Genomic_DNA"/>
</dbReference>
<organism evidence="2 3">
    <name type="scientific">Stieleria neptunia</name>
    <dbReference type="NCBI Taxonomy" id="2527979"/>
    <lineage>
        <taxon>Bacteria</taxon>
        <taxon>Pseudomonadati</taxon>
        <taxon>Planctomycetota</taxon>
        <taxon>Planctomycetia</taxon>
        <taxon>Pirellulales</taxon>
        <taxon>Pirellulaceae</taxon>
        <taxon>Stieleria</taxon>
    </lineage>
</organism>
<proteinExistence type="predicted"/>
<dbReference type="AlphaFoldDB" id="A0A518HU47"/>
<name>A0A518HU47_9BACT</name>
<dbReference type="KEGG" id="snep:Enr13x_42370"/>
<feature type="domain" description="Phage head-tail joining protein" evidence="1">
    <location>
        <begin position="1"/>
        <end position="124"/>
    </location>
</feature>
<evidence type="ECO:0000259" key="1">
    <source>
        <dbReference type="Pfam" id="PF25138"/>
    </source>
</evidence>
<accession>A0A518HU47</accession>
<dbReference type="RefSeq" id="WP_145388725.1">
    <property type="nucleotide sequence ID" value="NZ_CP037423.1"/>
</dbReference>
<keyword evidence="3" id="KW-1185">Reference proteome</keyword>
<evidence type="ECO:0000313" key="3">
    <source>
        <dbReference type="Proteomes" id="UP000319004"/>
    </source>
</evidence>
<gene>
    <name evidence="2" type="ORF">Enr13x_42370</name>
</gene>
<evidence type="ECO:0000313" key="2">
    <source>
        <dbReference type="EMBL" id="QDV44372.1"/>
    </source>
</evidence>
<dbReference type="Pfam" id="PF25138">
    <property type="entry name" value="Phage_H_T_join_3"/>
    <property type="match status" value="1"/>
</dbReference>
<reference evidence="2 3" key="1">
    <citation type="submission" date="2019-03" db="EMBL/GenBank/DDBJ databases">
        <title>Deep-cultivation of Planctomycetes and their phenomic and genomic characterization uncovers novel biology.</title>
        <authorList>
            <person name="Wiegand S."/>
            <person name="Jogler M."/>
            <person name="Boedeker C."/>
            <person name="Pinto D."/>
            <person name="Vollmers J."/>
            <person name="Rivas-Marin E."/>
            <person name="Kohn T."/>
            <person name="Peeters S.H."/>
            <person name="Heuer A."/>
            <person name="Rast P."/>
            <person name="Oberbeckmann S."/>
            <person name="Bunk B."/>
            <person name="Jeske O."/>
            <person name="Meyerdierks A."/>
            <person name="Storesund J.E."/>
            <person name="Kallscheuer N."/>
            <person name="Luecker S."/>
            <person name="Lage O.M."/>
            <person name="Pohl T."/>
            <person name="Merkel B.J."/>
            <person name="Hornburger P."/>
            <person name="Mueller R.-W."/>
            <person name="Bruemmer F."/>
            <person name="Labrenz M."/>
            <person name="Spormann A.M."/>
            <person name="Op den Camp H."/>
            <person name="Overmann J."/>
            <person name="Amann R."/>
            <person name="Jetten M.S.M."/>
            <person name="Mascher T."/>
            <person name="Medema M.H."/>
            <person name="Devos D.P."/>
            <person name="Kaster A.-K."/>
            <person name="Ovreas L."/>
            <person name="Rohde M."/>
            <person name="Galperin M.Y."/>
            <person name="Jogler C."/>
        </authorList>
    </citation>
    <scope>NUCLEOTIDE SEQUENCE [LARGE SCALE GENOMIC DNA]</scope>
    <source>
        <strain evidence="2 3">Enr13</strain>
    </source>
</reference>
<protein>
    <recommendedName>
        <fullName evidence="1">Phage head-tail joining protein domain-containing protein</fullName>
    </recommendedName>
</protein>
<dbReference type="Proteomes" id="UP000319004">
    <property type="component" value="Chromosome"/>
</dbReference>
<sequence length="126" mass="13784">MSLIDDALSLHADVLEGAAGEAVTYQFGDLTIAIEQAVRGQSRFDAVQSDGDVYTEVRTVDWIVRRALMIDPDTEETVEPSVGATITDVGGAVYDVIPSLNPTGWRWSDARRVSYRIHTTLRQSAS</sequence>